<evidence type="ECO:0000313" key="10">
    <source>
        <dbReference type="EMBL" id="GMH72971.1"/>
    </source>
</evidence>
<keyword evidence="11" id="KW-1185">Reference proteome</keyword>
<dbReference type="GO" id="GO:0008270">
    <property type="term" value="F:zinc ion binding"/>
    <property type="evidence" value="ECO:0007669"/>
    <property type="project" value="UniProtKB-KW"/>
</dbReference>
<dbReference type="SUPFAM" id="SSF47370">
    <property type="entry name" value="Bromodomain"/>
    <property type="match status" value="1"/>
</dbReference>
<dbReference type="EMBL" id="BRXW01000664">
    <property type="protein sequence ID" value="GMH72971.1"/>
    <property type="molecule type" value="Genomic_DNA"/>
</dbReference>
<dbReference type="InterPro" id="IPR052060">
    <property type="entry name" value="Bromo_WD_repeat"/>
</dbReference>
<sequence>MSDTPAYTLSPYERLREARIARNNTMLSKLGLLNASQIMKKTKKPQRTVKRKRAVSTDVRSSSRLTSKTYNFSDSTSRSKEEIEEEREEKLRRKEEKERAKGEKKMSRLLKQESKRREQEKAKAVKDLRKEIKEMENKKKDAIKSKEGTISRAKRAFERTEFEQFQHICKKDENPNYTHPNMDPGYPSNKKEIGAHRKNALSALNSYEGKKKENLKKMNESVGDVSLNSRISKLAKPHPGGEKKEEGYWKVLPQLGERPEKVPSRVRAAGGPIGEGLKKNLRDDWLSEPGTVQAGDVILYFAEGHKKFLDVNKDKRAEKLKLKNRVPLWRRWESKNCGWGKWEKRPEGLGRQGVKCVVEKVDHEFPLLKDKEVEAGAIYPVIANITLRPLETPTGGVPASTFVYELNKAELDEQREIEEEKRLEIAKNKLRVERGKKPKIKKMRVVANDKNLTEEEVEKEELAARVKSEPNSNNNINSNINNNINININTPVYKVDKTRTKPKYDFDTPPPSFICSYFPSEGLNNFIVPLNKCSPKSSNIQVNSNVDFKGKSWTVTRVLPTASTGREVWNGVGLKNGDVEIEVGAWEIDPSTSGPTIQLDANLRKKAVEMLTVVGETDLGVSFDEVVTDEIAESYTSYVPIAFSLKLVQARIQSNFYRHVEGVVDDLRRIHDICALYNEPSAIITIDALLITNQSTQALMEIVKNEQVDIDKAKFTSIKEAVLGGKHESPAAKPTPQKPLSYYDDSWICKTKPDQNWTPQVADYVQYSFFKHRRFIEANKAQLNAGVVAPNKPDSAEENTDTIFEDEGHFEDSEEWETAIIEKIEYEFSPVSPTAIIRLQTARGNKNNTQRVVTVHYKPDRVNEFLRPLYANPLYKANFSPNFINAEERSQIVGLLVELMQRAANGDPIVSDVDSMCTLHAKPLDPNKMKTEISAETKQNNLQQSLLLTDSKSVSSGLSLDTVIARLRNNYYRSKKAAEDDIMRIYGDRANALLNNNCSLGSKFVIVSALAGNGEDVEPVLASLGEAEREVLKRLTSASTIYNAAICALTEPELTLWLVGWRAEGRVLPEAESVLAPAEEAPLDEESTTPMKPAAPGASVATTPDPTANFPHVRGSVDINGVDHALLPPDPANGHPKIEAGVTWPDVKIKITVGGVIVEPATPEGGGAAGCVLVGDDYINNSALTRAIYGKPGRFKSCYRCKCDRQGFMVCRVRRGHTHIDFIQEKLERGASTPRTPKSTVRGVPGGFNGHSLALDKRPMWKPNSSTREIALSDILAWRETIKTATESTKEFEVTIDEAKKNLRNEESKIISVDVDEIMEQQEASNAILDLGDDHDDQCMLCGGEGELLMCDSCPKCVHLECVGLKTISEDEDWFCGECVIRIRSANVCMTTDTKMEDVKVEEVVKEEAVKEEEDVKMEIDVKDE</sequence>
<dbReference type="InterPro" id="IPR019786">
    <property type="entry name" value="Zinc_finger_PHD-type_CS"/>
</dbReference>
<dbReference type="InterPro" id="IPR013083">
    <property type="entry name" value="Znf_RING/FYVE/PHD"/>
</dbReference>
<dbReference type="InterPro" id="IPR036427">
    <property type="entry name" value="Bromodomain-like_sf"/>
</dbReference>
<reference evidence="11" key="1">
    <citation type="journal article" date="2023" name="Commun. Biol.">
        <title>Genome analysis of Parmales, the sister group of diatoms, reveals the evolutionary specialization of diatoms from phago-mixotrophs to photoautotrophs.</title>
        <authorList>
            <person name="Ban H."/>
            <person name="Sato S."/>
            <person name="Yoshikawa S."/>
            <person name="Yamada K."/>
            <person name="Nakamura Y."/>
            <person name="Ichinomiya M."/>
            <person name="Sato N."/>
            <person name="Blanc-Mathieu R."/>
            <person name="Endo H."/>
            <person name="Kuwata A."/>
            <person name="Ogata H."/>
        </authorList>
    </citation>
    <scope>NUCLEOTIDE SEQUENCE [LARGE SCALE GENOMIC DNA]</scope>
    <source>
        <strain evidence="11">NIES 3700</strain>
    </source>
</reference>
<dbReference type="PROSITE" id="PS50014">
    <property type="entry name" value="BROMODOMAIN_2"/>
    <property type="match status" value="1"/>
</dbReference>
<feature type="compositionally biased region" description="Polar residues" evidence="7">
    <location>
        <begin position="58"/>
        <end position="76"/>
    </location>
</feature>
<dbReference type="PROSITE" id="PS50016">
    <property type="entry name" value="ZF_PHD_2"/>
    <property type="match status" value="1"/>
</dbReference>
<dbReference type="Pfam" id="PF00439">
    <property type="entry name" value="Bromodomain"/>
    <property type="match status" value="1"/>
</dbReference>
<dbReference type="PANTHER" id="PTHR16266:SF17">
    <property type="entry name" value="BRWD3"/>
    <property type="match status" value="1"/>
</dbReference>
<evidence type="ECO:0000256" key="7">
    <source>
        <dbReference type="SAM" id="MobiDB-lite"/>
    </source>
</evidence>
<evidence type="ECO:0000256" key="5">
    <source>
        <dbReference type="PROSITE-ProRule" id="PRU00035"/>
    </source>
</evidence>
<keyword evidence="4 5" id="KW-0103">Bromodomain</keyword>
<dbReference type="GO" id="GO:0008360">
    <property type="term" value="P:regulation of cell shape"/>
    <property type="evidence" value="ECO:0007669"/>
    <property type="project" value="TreeGrafter"/>
</dbReference>
<dbReference type="InterPro" id="IPR001487">
    <property type="entry name" value="Bromodomain"/>
</dbReference>
<evidence type="ECO:0000256" key="4">
    <source>
        <dbReference type="ARBA" id="ARBA00023117"/>
    </source>
</evidence>
<feature type="domain" description="PHD-type" evidence="9">
    <location>
        <begin position="1336"/>
        <end position="1382"/>
    </location>
</feature>
<feature type="compositionally biased region" description="Basic and acidic residues" evidence="7">
    <location>
        <begin position="88"/>
        <end position="147"/>
    </location>
</feature>
<evidence type="ECO:0000256" key="1">
    <source>
        <dbReference type="ARBA" id="ARBA00022723"/>
    </source>
</evidence>
<dbReference type="InterPro" id="IPR011011">
    <property type="entry name" value="Znf_FYVE_PHD"/>
</dbReference>
<evidence type="ECO:0000256" key="3">
    <source>
        <dbReference type="ARBA" id="ARBA00022833"/>
    </source>
</evidence>
<organism evidence="10 11">
    <name type="scientific">Triparma laevis f. longispina</name>
    <dbReference type="NCBI Taxonomy" id="1714387"/>
    <lineage>
        <taxon>Eukaryota</taxon>
        <taxon>Sar</taxon>
        <taxon>Stramenopiles</taxon>
        <taxon>Ochrophyta</taxon>
        <taxon>Bolidophyceae</taxon>
        <taxon>Parmales</taxon>
        <taxon>Triparmaceae</taxon>
        <taxon>Triparma</taxon>
    </lineage>
</organism>
<feature type="compositionally biased region" description="Basic residues" evidence="7">
    <location>
        <begin position="40"/>
        <end position="54"/>
    </location>
</feature>
<gene>
    <name evidence="10" type="ORF">TrLO_g14106</name>
</gene>
<name>A0A9W7AL27_9STRA</name>
<keyword evidence="2 6" id="KW-0863">Zinc-finger</keyword>
<keyword evidence="3" id="KW-0862">Zinc</keyword>
<dbReference type="Gene3D" id="3.30.40.10">
    <property type="entry name" value="Zinc/RING finger domain, C3HC4 (zinc finger)"/>
    <property type="match status" value="1"/>
</dbReference>
<dbReference type="PROSITE" id="PS01359">
    <property type="entry name" value="ZF_PHD_1"/>
    <property type="match status" value="1"/>
</dbReference>
<evidence type="ECO:0000259" key="8">
    <source>
        <dbReference type="PROSITE" id="PS50014"/>
    </source>
</evidence>
<dbReference type="InterPro" id="IPR001965">
    <property type="entry name" value="Znf_PHD"/>
</dbReference>
<dbReference type="Proteomes" id="UP001165122">
    <property type="component" value="Unassembled WGS sequence"/>
</dbReference>
<evidence type="ECO:0000256" key="2">
    <source>
        <dbReference type="ARBA" id="ARBA00022771"/>
    </source>
</evidence>
<dbReference type="GO" id="GO:0007010">
    <property type="term" value="P:cytoskeleton organization"/>
    <property type="evidence" value="ECO:0007669"/>
    <property type="project" value="TreeGrafter"/>
</dbReference>
<feature type="region of interest" description="Disordered" evidence="7">
    <location>
        <begin position="37"/>
        <end position="147"/>
    </location>
</feature>
<evidence type="ECO:0000313" key="11">
    <source>
        <dbReference type="Proteomes" id="UP001165122"/>
    </source>
</evidence>
<accession>A0A9W7AL27</accession>
<dbReference type="Pfam" id="PF00628">
    <property type="entry name" value="PHD"/>
    <property type="match status" value="1"/>
</dbReference>
<dbReference type="PANTHER" id="PTHR16266">
    <property type="entry name" value="WD REPEAT DOMAIN 9"/>
    <property type="match status" value="1"/>
</dbReference>
<dbReference type="SMART" id="SM00249">
    <property type="entry name" value="PHD"/>
    <property type="match status" value="1"/>
</dbReference>
<dbReference type="Gene3D" id="1.20.920.10">
    <property type="entry name" value="Bromodomain-like"/>
    <property type="match status" value="1"/>
</dbReference>
<evidence type="ECO:0000256" key="6">
    <source>
        <dbReference type="PROSITE-ProRule" id="PRU00146"/>
    </source>
</evidence>
<proteinExistence type="predicted"/>
<dbReference type="GO" id="GO:0005634">
    <property type="term" value="C:nucleus"/>
    <property type="evidence" value="ECO:0007669"/>
    <property type="project" value="TreeGrafter"/>
</dbReference>
<comment type="caution">
    <text evidence="10">The sequence shown here is derived from an EMBL/GenBank/DDBJ whole genome shotgun (WGS) entry which is preliminary data.</text>
</comment>
<protein>
    <recommendedName>
        <fullName evidence="12">PHD-type domain-containing protein</fullName>
    </recommendedName>
</protein>
<evidence type="ECO:0000259" key="9">
    <source>
        <dbReference type="PROSITE" id="PS50016"/>
    </source>
</evidence>
<dbReference type="SUPFAM" id="SSF57903">
    <property type="entry name" value="FYVE/PHD zinc finger"/>
    <property type="match status" value="1"/>
</dbReference>
<feature type="domain" description="Bromo" evidence="8">
    <location>
        <begin position="615"/>
        <end position="685"/>
    </location>
</feature>
<keyword evidence="1" id="KW-0479">Metal-binding</keyword>
<feature type="region of interest" description="Disordered" evidence="7">
    <location>
        <begin position="1076"/>
        <end position="1105"/>
    </location>
</feature>
<evidence type="ECO:0008006" key="12">
    <source>
        <dbReference type="Google" id="ProtNLM"/>
    </source>
</evidence>
<dbReference type="OrthoDB" id="115879at2759"/>
<dbReference type="GO" id="GO:0006357">
    <property type="term" value="P:regulation of transcription by RNA polymerase II"/>
    <property type="evidence" value="ECO:0007669"/>
    <property type="project" value="TreeGrafter"/>
</dbReference>
<dbReference type="InterPro" id="IPR019787">
    <property type="entry name" value="Znf_PHD-finger"/>
</dbReference>